<dbReference type="EnsemblMetazoa" id="AALFPA23_005581.R7139">
    <property type="protein sequence ID" value="AALFPA23_005581.P7139"/>
    <property type="gene ID" value="AALFPA23_005581"/>
</dbReference>
<evidence type="ECO:0000256" key="5">
    <source>
        <dbReference type="SAM" id="Phobius"/>
    </source>
</evidence>
<comment type="subcellular location">
    <subcellularLocation>
        <location evidence="1">Membrane</location>
        <topology evidence="1">Multi-pass membrane protein</topology>
    </subcellularLocation>
</comment>
<dbReference type="GeneID" id="109411342"/>
<protein>
    <recommendedName>
        <fullName evidence="8">Fe2+/zn2+ regulated transporter</fullName>
    </recommendedName>
</protein>
<feature type="transmembrane region" description="Helical" evidence="5">
    <location>
        <begin position="293"/>
        <end position="316"/>
    </location>
</feature>
<organism evidence="6 7">
    <name type="scientific">Aedes albopictus</name>
    <name type="common">Asian tiger mosquito</name>
    <name type="synonym">Stegomyia albopicta</name>
    <dbReference type="NCBI Taxonomy" id="7160"/>
    <lineage>
        <taxon>Eukaryota</taxon>
        <taxon>Metazoa</taxon>
        <taxon>Ecdysozoa</taxon>
        <taxon>Arthropoda</taxon>
        <taxon>Hexapoda</taxon>
        <taxon>Insecta</taxon>
        <taxon>Pterygota</taxon>
        <taxon>Neoptera</taxon>
        <taxon>Endopterygota</taxon>
        <taxon>Diptera</taxon>
        <taxon>Nematocera</taxon>
        <taxon>Culicoidea</taxon>
        <taxon>Culicidae</taxon>
        <taxon>Culicinae</taxon>
        <taxon>Aedini</taxon>
        <taxon>Aedes</taxon>
        <taxon>Stegomyia</taxon>
    </lineage>
</organism>
<feature type="transmembrane region" description="Helical" evidence="5">
    <location>
        <begin position="261"/>
        <end position="281"/>
    </location>
</feature>
<proteinExistence type="predicted"/>
<evidence type="ECO:0000313" key="7">
    <source>
        <dbReference type="Proteomes" id="UP000069940"/>
    </source>
</evidence>
<dbReference type="PANTHER" id="PTHR11040:SF169">
    <property type="entry name" value="FI24038P1"/>
    <property type="match status" value="1"/>
</dbReference>
<dbReference type="Proteomes" id="UP000069940">
    <property type="component" value="Unassembled WGS sequence"/>
</dbReference>
<reference evidence="6" key="2">
    <citation type="submission" date="2025-05" db="UniProtKB">
        <authorList>
            <consortium name="EnsemblMetazoa"/>
        </authorList>
    </citation>
    <scope>IDENTIFICATION</scope>
    <source>
        <strain evidence="6">Foshan</strain>
    </source>
</reference>
<dbReference type="Pfam" id="PF02535">
    <property type="entry name" value="Zip"/>
    <property type="match status" value="1"/>
</dbReference>
<feature type="transmembrane region" description="Helical" evidence="5">
    <location>
        <begin position="51"/>
        <end position="72"/>
    </location>
</feature>
<feature type="transmembrane region" description="Helical" evidence="5">
    <location>
        <begin position="22"/>
        <end position="42"/>
    </location>
</feature>
<evidence type="ECO:0008006" key="8">
    <source>
        <dbReference type="Google" id="ProtNLM"/>
    </source>
</evidence>
<evidence type="ECO:0000256" key="4">
    <source>
        <dbReference type="ARBA" id="ARBA00023136"/>
    </source>
</evidence>
<dbReference type="InterPro" id="IPR003689">
    <property type="entry name" value="ZIP"/>
</dbReference>
<evidence type="ECO:0000256" key="2">
    <source>
        <dbReference type="ARBA" id="ARBA00022692"/>
    </source>
</evidence>
<keyword evidence="7" id="KW-1185">Reference proteome</keyword>
<dbReference type="RefSeq" id="XP_019540417.2">
    <property type="nucleotide sequence ID" value="XM_019684872.3"/>
</dbReference>
<keyword evidence="2 5" id="KW-0812">Transmembrane</keyword>
<accession>A0ABM1Y4A9</accession>
<reference evidence="7" key="1">
    <citation type="journal article" date="2015" name="Proc. Natl. Acad. Sci. U.S.A.">
        <title>Genome sequence of the Asian Tiger mosquito, Aedes albopictus, reveals insights into its biology, genetics, and evolution.</title>
        <authorList>
            <person name="Chen X.G."/>
            <person name="Jiang X."/>
            <person name="Gu J."/>
            <person name="Xu M."/>
            <person name="Wu Y."/>
            <person name="Deng Y."/>
            <person name="Zhang C."/>
            <person name="Bonizzoni M."/>
            <person name="Dermauw W."/>
            <person name="Vontas J."/>
            <person name="Armbruster P."/>
            <person name="Huang X."/>
            <person name="Yang Y."/>
            <person name="Zhang H."/>
            <person name="He W."/>
            <person name="Peng H."/>
            <person name="Liu Y."/>
            <person name="Wu K."/>
            <person name="Chen J."/>
            <person name="Lirakis M."/>
            <person name="Topalis P."/>
            <person name="Van Leeuwen T."/>
            <person name="Hall A.B."/>
            <person name="Jiang X."/>
            <person name="Thorpe C."/>
            <person name="Mueller R.L."/>
            <person name="Sun C."/>
            <person name="Waterhouse R.M."/>
            <person name="Yan G."/>
            <person name="Tu Z.J."/>
            <person name="Fang X."/>
            <person name="James A.A."/>
        </authorList>
    </citation>
    <scope>NUCLEOTIDE SEQUENCE [LARGE SCALE GENOMIC DNA]</scope>
    <source>
        <strain evidence="7">Foshan</strain>
    </source>
</reference>
<feature type="transmembrane region" description="Helical" evidence="5">
    <location>
        <begin position="192"/>
        <end position="212"/>
    </location>
</feature>
<evidence type="ECO:0000256" key="3">
    <source>
        <dbReference type="ARBA" id="ARBA00022989"/>
    </source>
</evidence>
<name>A0ABM1Y4A9_AEDAL</name>
<evidence type="ECO:0000313" key="6">
    <source>
        <dbReference type="EnsemblMetazoa" id="AALFPA23_005581.P7139"/>
    </source>
</evidence>
<keyword evidence="3 5" id="KW-1133">Transmembrane helix</keyword>
<keyword evidence="4 5" id="KW-0472">Membrane</keyword>
<feature type="transmembrane region" description="Helical" evidence="5">
    <location>
        <begin position="232"/>
        <end position="249"/>
    </location>
</feature>
<dbReference type="PANTHER" id="PTHR11040">
    <property type="entry name" value="ZINC/IRON TRANSPORTER"/>
    <property type="match status" value="1"/>
</dbReference>
<evidence type="ECO:0000256" key="1">
    <source>
        <dbReference type="ARBA" id="ARBA00004141"/>
    </source>
</evidence>
<sequence>MAASSEVTVLASSESNDEGTKLLAIFVLGVGSLVCGLIPVYWTKQHSRPTLITLLLCFGAGVLLATALVHMLPEVRLLLPKYAEVIFCAGYFLIYAVEELVHLCPSGGAGASGGGFRCRLFNCCSGESVSLISRSNSISATHTDIEQSTAPPSDPSPDQHASTGTFSLLLALCVHSLLEGLAIGVQNSSAKVLLLLGAVSAHKFVVAFCLGVEVSSHQLQQGGRRQSSMVQIVIFSLGSVCGIAIGMALDGLDDTFNRVVIPVLQAVAGGTLLYVTVSEVLPRERSKRKPGAVVGAWQLLAVIAGFIVMTFLSMVITEQ</sequence>